<evidence type="ECO:0000313" key="3">
    <source>
        <dbReference type="Proteomes" id="UP001143480"/>
    </source>
</evidence>
<gene>
    <name evidence="2" type="ORF">GCM10017581_092420</name>
</gene>
<name>A0A9W6KW50_9ACTN</name>
<protein>
    <submittedName>
        <fullName evidence="2">Uncharacterized protein</fullName>
    </submittedName>
</protein>
<feature type="region of interest" description="Disordered" evidence="1">
    <location>
        <begin position="41"/>
        <end position="71"/>
    </location>
</feature>
<sequence>MRAFAARKVVSFALETSLRPQRKDRLAALTHKTTSRVSTIAPGGSERLDTRAQGAAAGQVRLSNRMTGPATTNAASWSAAMGAAQERSCGDMFDLAEFARVAARCHLCAPADIALSPPRLWPAPSHCITLHMVHVSGGG</sequence>
<evidence type="ECO:0000313" key="2">
    <source>
        <dbReference type="EMBL" id="GLL07490.1"/>
    </source>
</evidence>
<dbReference type="AlphaFoldDB" id="A0A9W6KW50"/>
<feature type="compositionally biased region" description="Polar residues" evidence="1">
    <location>
        <begin position="61"/>
        <end position="71"/>
    </location>
</feature>
<accession>A0A9W6KW50</accession>
<organism evidence="2 3">
    <name type="scientific">Dactylosporangium matsuzakiense</name>
    <dbReference type="NCBI Taxonomy" id="53360"/>
    <lineage>
        <taxon>Bacteria</taxon>
        <taxon>Bacillati</taxon>
        <taxon>Actinomycetota</taxon>
        <taxon>Actinomycetes</taxon>
        <taxon>Micromonosporales</taxon>
        <taxon>Micromonosporaceae</taxon>
        <taxon>Dactylosporangium</taxon>
    </lineage>
</organism>
<keyword evidence="3" id="KW-1185">Reference proteome</keyword>
<reference evidence="2" key="2">
    <citation type="submission" date="2023-01" db="EMBL/GenBank/DDBJ databases">
        <authorList>
            <person name="Sun Q."/>
            <person name="Evtushenko L."/>
        </authorList>
    </citation>
    <scope>NUCLEOTIDE SEQUENCE</scope>
    <source>
        <strain evidence="2">VKM Ac-1321</strain>
    </source>
</reference>
<proteinExistence type="predicted"/>
<reference evidence="2" key="1">
    <citation type="journal article" date="2014" name="Int. J. Syst. Evol. Microbiol.">
        <title>Complete genome sequence of Corynebacterium casei LMG S-19264T (=DSM 44701T), isolated from a smear-ripened cheese.</title>
        <authorList>
            <consortium name="US DOE Joint Genome Institute (JGI-PGF)"/>
            <person name="Walter F."/>
            <person name="Albersmeier A."/>
            <person name="Kalinowski J."/>
            <person name="Ruckert C."/>
        </authorList>
    </citation>
    <scope>NUCLEOTIDE SEQUENCE</scope>
    <source>
        <strain evidence="2">VKM Ac-1321</strain>
    </source>
</reference>
<evidence type="ECO:0000256" key="1">
    <source>
        <dbReference type="SAM" id="MobiDB-lite"/>
    </source>
</evidence>
<dbReference type="Proteomes" id="UP001143480">
    <property type="component" value="Unassembled WGS sequence"/>
</dbReference>
<dbReference type="EMBL" id="BSFP01000097">
    <property type="protein sequence ID" value="GLL07490.1"/>
    <property type="molecule type" value="Genomic_DNA"/>
</dbReference>
<comment type="caution">
    <text evidence="2">The sequence shown here is derived from an EMBL/GenBank/DDBJ whole genome shotgun (WGS) entry which is preliminary data.</text>
</comment>